<sequence>MLPSLCARCPAHLPNQKSSTQPPLFMSFSFMVTKHFGLKQHFLLHSIYATLRNTTVMTRDLQLSSQRDTVMHTNRAKLLPVHEGVFPNSANGIVSSSYLTELAWS</sequence>
<reference evidence="1" key="1">
    <citation type="journal article" name="BMC Genomics">
        <title>Long-read sequencing and de novo genome assembly of marine medaka (Oryzias melastigma).</title>
        <authorList>
            <person name="Liang P."/>
            <person name="Saqib H.S.A."/>
            <person name="Ni X."/>
            <person name="Shen Y."/>
        </authorList>
    </citation>
    <scope>NUCLEOTIDE SEQUENCE</scope>
    <source>
        <strain evidence="1">Bigg-433</strain>
    </source>
</reference>
<name>A0A834CIJ0_ORYME</name>
<proteinExistence type="predicted"/>
<comment type="caution">
    <text evidence="1">The sequence shown here is derived from an EMBL/GenBank/DDBJ whole genome shotgun (WGS) entry which is preliminary data.</text>
</comment>
<dbReference type="EMBL" id="WKFB01000166">
    <property type="protein sequence ID" value="KAF6733132.1"/>
    <property type="molecule type" value="Genomic_DNA"/>
</dbReference>
<organism evidence="1 2">
    <name type="scientific">Oryzias melastigma</name>
    <name type="common">Marine medaka</name>
    <dbReference type="NCBI Taxonomy" id="30732"/>
    <lineage>
        <taxon>Eukaryota</taxon>
        <taxon>Metazoa</taxon>
        <taxon>Chordata</taxon>
        <taxon>Craniata</taxon>
        <taxon>Vertebrata</taxon>
        <taxon>Euteleostomi</taxon>
        <taxon>Actinopterygii</taxon>
        <taxon>Neopterygii</taxon>
        <taxon>Teleostei</taxon>
        <taxon>Neoteleostei</taxon>
        <taxon>Acanthomorphata</taxon>
        <taxon>Ovalentaria</taxon>
        <taxon>Atherinomorphae</taxon>
        <taxon>Beloniformes</taxon>
        <taxon>Adrianichthyidae</taxon>
        <taxon>Oryziinae</taxon>
        <taxon>Oryzias</taxon>
    </lineage>
</organism>
<accession>A0A834CIJ0</accession>
<evidence type="ECO:0000313" key="2">
    <source>
        <dbReference type="Proteomes" id="UP000646548"/>
    </source>
</evidence>
<gene>
    <name evidence="1" type="ORF">FQA47_018832</name>
</gene>
<evidence type="ECO:0000313" key="1">
    <source>
        <dbReference type="EMBL" id="KAF6733132.1"/>
    </source>
</evidence>
<dbReference type="Proteomes" id="UP000646548">
    <property type="component" value="Unassembled WGS sequence"/>
</dbReference>
<dbReference type="AlphaFoldDB" id="A0A834CIJ0"/>
<protein>
    <submittedName>
        <fullName evidence="1">Uncharacterized protein</fullName>
    </submittedName>
</protein>